<accession>A0A1I1TEG9</accession>
<dbReference type="AlphaFoldDB" id="A0A1I1TEG9"/>
<reference evidence="3" key="1">
    <citation type="submission" date="2016-10" db="EMBL/GenBank/DDBJ databases">
        <authorList>
            <person name="Varghese N."/>
            <person name="Submissions S."/>
        </authorList>
    </citation>
    <scope>NUCLEOTIDE SEQUENCE [LARGE SCALE GENOMIC DNA]</scope>
    <source>
        <strain evidence="3">R-53102</strain>
    </source>
</reference>
<feature type="transmembrane region" description="Helical" evidence="1">
    <location>
        <begin position="171"/>
        <end position="190"/>
    </location>
</feature>
<keyword evidence="1" id="KW-0472">Membrane</keyword>
<feature type="transmembrane region" description="Helical" evidence="1">
    <location>
        <begin position="20"/>
        <end position="39"/>
    </location>
</feature>
<organism evidence="2 3">
    <name type="scientific">Lactobacillus bombicola</name>
    <dbReference type="NCBI Taxonomy" id="1505723"/>
    <lineage>
        <taxon>Bacteria</taxon>
        <taxon>Bacillati</taxon>
        <taxon>Bacillota</taxon>
        <taxon>Bacilli</taxon>
        <taxon>Lactobacillales</taxon>
        <taxon>Lactobacillaceae</taxon>
        <taxon>Lactobacillus</taxon>
    </lineage>
</organism>
<evidence type="ECO:0000313" key="2">
    <source>
        <dbReference type="EMBL" id="SFD56966.1"/>
    </source>
</evidence>
<evidence type="ECO:0000256" key="1">
    <source>
        <dbReference type="SAM" id="Phobius"/>
    </source>
</evidence>
<evidence type="ECO:0000313" key="3">
    <source>
        <dbReference type="Proteomes" id="UP000199599"/>
    </source>
</evidence>
<keyword evidence="1" id="KW-0812">Transmembrane</keyword>
<dbReference type="EMBL" id="FOMN01000009">
    <property type="protein sequence ID" value="SFD56966.1"/>
    <property type="molecule type" value="Genomic_DNA"/>
</dbReference>
<feature type="transmembrane region" description="Helical" evidence="1">
    <location>
        <begin position="101"/>
        <end position="119"/>
    </location>
</feature>
<name>A0A1I1TEG9_9LACO</name>
<dbReference type="Proteomes" id="UP000199599">
    <property type="component" value="Unassembled WGS sequence"/>
</dbReference>
<keyword evidence="1" id="KW-1133">Transmembrane helix</keyword>
<protein>
    <recommendedName>
        <fullName evidence="4">Rhodopsin</fullName>
    </recommendedName>
</protein>
<feature type="transmembrane region" description="Helical" evidence="1">
    <location>
        <begin position="210"/>
        <end position="227"/>
    </location>
</feature>
<gene>
    <name evidence="2" type="ORF">SAMN04487792_1400</name>
</gene>
<feature type="transmembrane region" description="Helical" evidence="1">
    <location>
        <begin position="139"/>
        <end position="164"/>
    </location>
</feature>
<dbReference type="STRING" id="1505723.SAMN04487792_1400"/>
<evidence type="ECO:0008006" key="4">
    <source>
        <dbReference type="Google" id="ProtNLM"/>
    </source>
</evidence>
<sequence>MKQLFWDQLLYLWQIIKQRLLFWLILISLAIVLSNIPFSTNPHYSVFTSFFAGVDFITIHLPINWFIYFIIPMLIMLNSFRQLWHARVIQLRGLQYSARTYAKINIELLGLISLVYVLITESIQTLCTLLLQLPMLRINYLSGVETLGLNCLVNWLGILWLLLLQAIINHFNAPLGIIITITLLIATVYTLWKNNPLNSLMLLRINQNNIISLVITTIITAFIYLLVERHTNFE</sequence>
<dbReference type="RefSeq" id="WP_090093784.1">
    <property type="nucleotide sequence ID" value="NZ_CBCRVU010000002.1"/>
</dbReference>
<proteinExistence type="predicted"/>
<feature type="transmembrane region" description="Helical" evidence="1">
    <location>
        <begin position="59"/>
        <end position="80"/>
    </location>
</feature>